<dbReference type="Gene3D" id="3.30.1370.110">
    <property type="match status" value="1"/>
</dbReference>
<dbReference type="PANTHER" id="PTHR35562:SF2">
    <property type="entry name" value="DNA ENDONUCLEASE SMRA-RELATED"/>
    <property type="match status" value="1"/>
</dbReference>
<evidence type="ECO:0000313" key="3">
    <source>
        <dbReference type="EMBL" id="GLK52894.1"/>
    </source>
</evidence>
<evidence type="ECO:0000256" key="1">
    <source>
        <dbReference type="SAM" id="MobiDB-lite"/>
    </source>
</evidence>
<feature type="domain" description="Smr" evidence="2">
    <location>
        <begin position="101"/>
        <end position="195"/>
    </location>
</feature>
<reference evidence="3" key="1">
    <citation type="journal article" date="2014" name="Int. J. Syst. Evol. Microbiol.">
        <title>Complete genome sequence of Corynebacterium casei LMG S-19264T (=DSM 44701T), isolated from a smear-ripened cheese.</title>
        <authorList>
            <consortium name="US DOE Joint Genome Institute (JGI-PGF)"/>
            <person name="Walter F."/>
            <person name="Albersmeier A."/>
            <person name="Kalinowski J."/>
            <person name="Ruckert C."/>
        </authorList>
    </citation>
    <scope>NUCLEOTIDE SEQUENCE</scope>
    <source>
        <strain evidence="3">VKM B-1513</strain>
    </source>
</reference>
<keyword evidence="4" id="KW-1185">Reference proteome</keyword>
<reference evidence="3" key="2">
    <citation type="submission" date="2023-01" db="EMBL/GenBank/DDBJ databases">
        <authorList>
            <person name="Sun Q."/>
            <person name="Evtushenko L."/>
        </authorList>
    </citation>
    <scope>NUCLEOTIDE SEQUENCE</scope>
    <source>
        <strain evidence="3">VKM B-1513</strain>
    </source>
</reference>
<feature type="compositionally biased region" description="Basic and acidic residues" evidence="1">
    <location>
        <begin position="56"/>
        <end position="92"/>
    </location>
</feature>
<accession>A0A9W6INQ8</accession>
<dbReference type="PANTHER" id="PTHR35562">
    <property type="entry name" value="DNA ENDONUCLEASE SMRA-RELATED"/>
    <property type="match status" value="1"/>
</dbReference>
<dbReference type="AlphaFoldDB" id="A0A9W6INQ8"/>
<dbReference type="InterPro" id="IPR002625">
    <property type="entry name" value="Smr_dom"/>
</dbReference>
<gene>
    <name evidence="3" type="ORF">GCM10017621_24020</name>
</gene>
<protein>
    <submittedName>
        <fullName evidence="3">DNA mismatch repair protein MutS</fullName>
    </submittedName>
</protein>
<sequence>MKGKRTIRPEERALWRKVARSVTPLDDAKKQSLEHDEEPALVPPSRNIDDPSGDVSARKPDRPLPQRHAYRDPATHHPPVPHDRSTEKRVRRGRVEIDARLDLHGLTQDQALSSLRHFITMAHTGGYRTVLVITGKGLKTRERDAEPWDYVEEPGVLRRKLPEWLGSPEFRQQVSGIAPAHIRHGGGGAFYVTLRVKPRE</sequence>
<dbReference type="SMART" id="SM00463">
    <property type="entry name" value="SMR"/>
    <property type="match status" value="1"/>
</dbReference>
<comment type="caution">
    <text evidence="3">The sequence shown here is derived from an EMBL/GenBank/DDBJ whole genome shotgun (WGS) entry which is preliminary data.</text>
</comment>
<feature type="region of interest" description="Disordered" evidence="1">
    <location>
        <begin position="1"/>
        <end position="92"/>
    </location>
</feature>
<dbReference type="InterPro" id="IPR036063">
    <property type="entry name" value="Smr_dom_sf"/>
</dbReference>
<dbReference type="EMBL" id="BSFE01000006">
    <property type="protein sequence ID" value="GLK52894.1"/>
    <property type="molecule type" value="Genomic_DNA"/>
</dbReference>
<organism evidence="3 4">
    <name type="scientific">Maricaulis virginensis</name>
    <dbReference type="NCBI Taxonomy" id="144022"/>
    <lineage>
        <taxon>Bacteria</taxon>
        <taxon>Pseudomonadati</taxon>
        <taxon>Pseudomonadota</taxon>
        <taxon>Alphaproteobacteria</taxon>
        <taxon>Maricaulales</taxon>
        <taxon>Maricaulaceae</taxon>
        <taxon>Maricaulis</taxon>
    </lineage>
</organism>
<dbReference type="Proteomes" id="UP001143486">
    <property type="component" value="Unassembled WGS sequence"/>
</dbReference>
<dbReference type="PROSITE" id="PS50828">
    <property type="entry name" value="SMR"/>
    <property type="match status" value="1"/>
</dbReference>
<evidence type="ECO:0000313" key="4">
    <source>
        <dbReference type="Proteomes" id="UP001143486"/>
    </source>
</evidence>
<dbReference type="SUPFAM" id="SSF160443">
    <property type="entry name" value="SMR domain-like"/>
    <property type="match status" value="1"/>
</dbReference>
<evidence type="ECO:0000259" key="2">
    <source>
        <dbReference type="PROSITE" id="PS50828"/>
    </source>
</evidence>
<dbReference type="Pfam" id="PF01713">
    <property type="entry name" value="Smr"/>
    <property type="match status" value="1"/>
</dbReference>
<name>A0A9W6INQ8_9PROT</name>
<proteinExistence type="predicted"/>